<dbReference type="GeneID" id="19900903"/>
<organism evidence="1 2">
    <name type="scientific">Coniosporium apollinis (strain CBS 100218)</name>
    <name type="common">Rock-inhabiting black yeast</name>
    <dbReference type="NCBI Taxonomy" id="1168221"/>
    <lineage>
        <taxon>Eukaryota</taxon>
        <taxon>Fungi</taxon>
        <taxon>Dikarya</taxon>
        <taxon>Ascomycota</taxon>
        <taxon>Pezizomycotina</taxon>
        <taxon>Dothideomycetes</taxon>
        <taxon>Dothideomycetes incertae sedis</taxon>
        <taxon>Coniosporium</taxon>
    </lineage>
</organism>
<gene>
    <name evidence="1" type="ORF">W97_03592</name>
</gene>
<reference evidence="2" key="1">
    <citation type="submission" date="2012-06" db="EMBL/GenBank/DDBJ databases">
        <title>The genome sequence of Coniosporium apollinis CBS 100218.</title>
        <authorList>
            <consortium name="The Broad Institute Genome Sequencing Platform"/>
            <person name="Cuomo C."/>
            <person name="Gorbushina A."/>
            <person name="Noack S."/>
            <person name="Walker B."/>
            <person name="Young S.K."/>
            <person name="Zeng Q."/>
            <person name="Gargeya S."/>
            <person name="Fitzgerald M."/>
            <person name="Haas B."/>
            <person name="Abouelleil A."/>
            <person name="Alvarado L."/>
            <person name="Arachchi H.M."/>
            <person name="Berlin A.M."/>
            <person name="Chapman S.B."/>
            <person name="Goldberg J."/>
            <person name="Griggs A."/>
            <person name="Gujja S."/>
            <person name="Hansen M."/>
            <person name="Howarth C."/>
            <person name="Imamovic A."/>
            <person name="Larimer J."/>
            <person name="McCowan C."/>
            <person name="Montmayeur A."/>
            <person name="Murphy C."/>
            <person name="Neiman D."/>
            <person name="Pearson M."/>
            <person name="Priest M."/>
            <person name="Roberts A."/>
            <person name="Saif S."/>
            <person name="Shea T."/>
            <person name="Sisk P."/>
            <person name="Sykes S."/>
            <person name="Wortman J."/>
            <person name="Nusbaum C."/>
            <person name="Birren B."/>
        </authorList>
    </citation>
    <scope>NUCLEOTIDE SEQUENCE [LARGE SCALE GENOMIC DNA]</scope>
    <source>
        <strain evidence="2">CBS 100218</strain>
    </source>
</reference>
<dbReference type="RefSeq" id="XP_007779678.1">
    <property type="nucleotide sequence ID" value="XM_007781488.1"/>
</dbReference>
<accession>R7YRR5</accession>
<dbReference type="AlphaFoldDB" id="R7YRR5"/>
<dbReference type="EMBL" id="JH767568">
    <property type="protein sequence ID" value="EON64361.1"/>
    <property type="molecule type" value="Genomic_DNA"/>
</dbReference>
<name>R7YRR5_CONA1</name>
<evidence type="ECO:0000313" key="1">
    <source>
        <dbReference type="EMBL" id="EON64361.1"/>
    </source>
</evidence>
<dbReference type="Proteomes" id="UP000016924">
    <property type="component" value="Unassembled WGS sequence"/>
</dbReference>
<sequence>MCYFFLMVFKGCEHKVNMHHNCGYPIVETYEGVPCCNEVIWEKRKLAEPCLVCRRRAQQGADVRDVNSKTCNIHRNDVKVVKGGCETGRVVYGISALSTLALVAVDQIGQDVKAAGAPAGLQRHEGHKAILWFHSLILRGTIRIQQLQHWGKGARIDKIPTQQWPQRHKAHKTTLLFHNHIL</sequence>
<evidence type="ECO:0000313" key="2">
    <source>
        <dbReference type="Proteomes" id="UP000016924"/>
    </source>
</evidence>
<protein>
    <submittedName>
        <fullName evidence="1">Uncharacterized protein</fullName>
    </submittedName>
</protein>
<dbReference type="HOGENOM" id="CLU_1481905_0_0_1"/>
<proteinExistence type="predicted"/>
<keyword evidence="2" id="KW-1185">Reference proteome</keyword>